<dbReference type="RefSeq" id="WP_311727346.1">
    <property type="nucleotide sequence ID" value="NZ_JAVRFD010000016.1"/>
</dbReference>
<evidence type="ECO:0000256" key="1">
    <source>
        <dbReference type="SAM" id="MobiDB-lite"/>
    </source>
</evidence>
<dbReference type="Proteomes" id="UP001180754">
    <property type="component" value="Unassembled WGS sequence"/>
</dbReference>
<organism evidence="2 3">
    <name type="scientific">Streptomyces lonegramiae</name>
    <dbReference type="NCBI Taxonomy" id="3075524"/>
    <lineage>
        <taxon>Bacteria</taxon>
        <taxon>Bacillati</taxon>
        <taxon>Actinomycetota</taxon>
        <taxon>Actinomycetes</taxon>
        <taxon>Kitasatosporales</taxon>
        <taxon>Streptomycetaceae</taxon>
        <taxon>Streptomyces</taxon>
    </lineage>
</organism>
<feature type="compositionally biased region" description="Basic residues" evidence="1">
    <location>
        <begin position="36"/>
        <end position="48"/>
    </location>
</feature>
<protein>
    <recommendedName>
        <fullName evidence="4">Lipoprotein</fullName>
    </recommendedName>
</protein>
<gene>
    <name evidence="2" type="ORF">RND15_29725</name>
</gene>
<comment type="caution">
    <text evidence="2">The sequence shown here is derived from an EMBL/GenBank/DDBJ whole genome shotgun (WGS) entry which is preliminary data.</text>
</comment>
<keyword evidence="3" id="KW-1185">Reference proteome</keyword>
<name>A0ABU2XN18_9ACTN</name>
<accession>A0ABU2XN18</accession>
<feature type="region of interest" description="Disordered" evidence="1">
    <location>
        <begin position="13"/>
        <end position="55"/>
    </location>
</feature>
<reference evidence="2" key="1">
    <citation type="submission" date="2024-05" db="EMBL/GenBank/DDBJ databases">
        <title>30 novel species of actinomycetes from the DSMZ collection.</title>
        <authorList>
            <person name="Nouioui I."/>
        </authorList>
    </citation>
    <scope>NUCLEOTIDE SEQUENCE</scope>
    <source>
        <strain evidence="2">DSM 41529</strain>
    </source>
</reference>
<evidence type="ECO:0000313" key="2">
    <source>
        <dbReference type="EMBL" id="MDT0546854.1"/>
    </source>
</evidence>
<proteinExistence type="predicted"/>
<evidence type="ECO:0000313" key="3">
    <source>
        <dbReference type="Proteomes" id="UP001180754"/>
    </source>
</evidence>
<evidence type="ECO:0008006" key="4">
    <source>
        <dbReference type="Google" id="ProtNLM"/>
    </source>
</evidence>
<dbReference type="EMBL" id="JAVRFD010000016">
    <property type="protein sequence ID" value="MDT0546854.1"/>
    <property type="molecule type" value="Genomic_DNA"/>
</dbReference>
<sequence>MLVAAALTLTACNGGSSGSSHSSRSHSAKKSGSTKNGKHIKRIKKSGKKGTVGCSTSTNGRKVIWVNNVEGAMNNIIAKNAKRRCNTTSQRGAYQAVGALHTYSVASGGSKVTIISRKDSAQKALTAQNGGIAHIKTCADPKGRQYDGGQAKADAGDCWGLNFYEVKVDSNGKITEMTEIYAS</sequence>